<evidence type="ECO:0000259" key="8">
    <source>
        <dbReference type="Pfam" id="PF02397"/>
    </source>
</evidence>
<sequence>MTAPVHRAPGPLQFPPGAGSTLDTLAFTPPPPSIPVFMAALLEPVLAVATLLAVHFGHGHVLDRASMLLSILVMLLVFPGTNRFYENRLNALVDLLAAWATVVAILVLCGFATKSFKFFDTSVLIWWAVLTPAVQYAAVLAGGALMRRHALRPEARRPALVIGAGALGAKVGHMLVNRRSYGHDFIGHLEDRDPSRCAPDARDHIVGRIDDALECIRRHNVKDVYITLPLSSQPRIDRMIAALHDSAVSIFFVPDVFSVNVIQGRMRNMDGVPVVSLLESPFIGINGLVKRISDIVLASLILVLISPILLAVAIGVRISSPGPIIFKQKRGGLDGEDITVYKFRSMRVMENGAKVTQATRGDPRITRFGAFIRRTSLDELPQFINVLQGRMSIVGPRPHAVAHNEEYRELVKAYMLRHKVKPGITGWAQVNGLRGETETVEKMAERVRYDIEYLRNWSLTMDLRIIARTIKLTVADSNAY</sequence>
<evidence type="ECO:0000256" key="4">
    <source>
        <dbReference type="ARBA" id="ARBA00022692"/>
    </source>
</evidence>
<dbReference type="InterPro" id="IPR017473">
    <property type="entry name" value="Undecaprenyl-P_gluc_Ptfrase"/>
</dbReference>
<dbReference type="Gene3D" id="3.40.50.720">
    <property type="entry name" value="NAD(P)-binding Rossmann-like Domain"/>
    <property type="match status" value="1"/>
</dbReference>
<accession>A0ABX2G9X5</accession>
<name>A0ABX2G9X5_9BURK</name>
<comment type="caution">
    <text evidence="9">The sequence shown here is derived from an EMBL/GenBank/DDBJ whole genome shotgun (WGS) entry which is preliminary data.</text>
</comment>
<dbReference type="PANTHER" id="PTHR30576:SF21">
    <property type="entry name" value="UDP-GLUCOSE:UNDECAPRENYL-PHOSPHATE GLUCOSE-1-PHOSPHATE TRANSFERASE"/>
    <property type="match status" value="1"/>
</dbReference>
<keyword evidence="10" id="KW-1185">Reference proteome</keyword>
<evidence type="ECO:0000256" key="6">
    <source>
        <dbReference type="ARBA" id="ARBA00023136"/>
    </source>
</evidence>
<feature type="transmembrane region" description="Helical" evidence="7">
    <location>
        <begin position="295"/>
        <end position="316"/>
    </location>
</feature>
<feature type="transmembrane region" description="Helical" evidence="7">
    <location>
        <begin position="124"/>
        <end position="146"/>
    </location>
</feature>
<feature type="transmembrane region" description="Helical" evidence="7">
    <location>
        <begin position="34"/>
        <end position="54"/>
    </location>
</feature>
<keyword evidence="4 7" id="KW-0812">Transmembrane</keyword>
<organism evidence="9 10">
    <name type="scientific">Sphaerotilus uruguayifluvii</name>
    <dbReference type="NCBI Taxonomy" id="2735897"/>
    <lineage>
        <taxon>Bacteria</taxon>
        <taxon>Pseudomonadati</taxon>
        <taxon>Pseudomonadota</taxon>
        <taxon>Betaproteobacteria</taxon>
        <taxon>Burkholderiales</taxon>
        <taxon>Sphaerotilaceae</taxon>
        <taxon>Sphaerotilus</taxon>
    </lineage>
</organism>
<dbReference type="EMBL" id="JABSNM010000027">
    <property type="protein sequence ID" value="NRT58329.1"/>
    <property type="molecule type" value="Genomic_DNA"/>
</dbReference>
<dbReference type="InterPro" id="IPR003362">
    <property type="entry name" value="Bact_transf"/>
</dbReference>
<evidence type="ECO:0000256" key="5">
    <source>
        <dbReference type="ARBA" id="ARBA00022989"/>
    </source>
</evidence>
<reference evidence="9 10" key="1">
    <citation type="submission" date="2020-05" db="EMBL/GenBank/DDBJ databases">
        <title>Genomic Encyclopedia of Type Strains, Phase IV (KMG-V): Genome sequencing to study the core and pangenomes of soil and plant-associated prokaryotes.</title>
        <authorList>
            <person name="Whitman W."/>
        </authorList>
    </citation>
    <scope>NUCLEOTIDE SEQUENCE [LARGE SCALE GENOMIC DNA]</scope>
    <source>
        <strain evidence="9 10">C29</strain>
    </source>
</reference>
<dbReference type="SUPFAM" id="SSF51735">
    <property type="entry name" value="NAD(P)-binding Rossmann-fold domains"/>
    <property type="match status" value="1"/>
</dbReference>
<comment type="similarity">
    <text evidence="2">Belongs to the bacterial sugar transferase family.</text>
</comment>
<dbReference type="NCBIfam" id="TIGR03025">
    <property type="entry name" value="EPS_sugtrans"/>
    <property type="match status" value="1"/>
</dbReference>
<evidence type="ECO:0000256" key="7">
    <source>
        <dbReference type="SAM" id="Phobius"/>
    </source>
</evidence>
<keyword evidence="5 7" id="KW-1133">Transmembrane helix</keyword>
<dbReference type="InterPro" id="IPR036291">
    <property type="entry name" value="NAD(P)-bd_dom_sf"/>
</dbReference>
<evidence type="ECO:0000313" key="9">
    <source>
        <dbReference type="EMBL" id="NRT58329.1"/>
    </source>
</evidence>
<gene>
    <name evidence="9" type="ORF">HNQ01_004097</name>
</gene>
<evidence type="ECO:0000256" key="1">
    <source>
        <dbReference type="ARBA" id="ARBA00004141"/>
    </source>
</evidence>
<dbReference type="Proteomes" id="UP001516061">
    <property type="component" value="Unassembled WGS sequence"/>
</dbReference>
<proteinExistence type="inferred from homology"/>
<keyword evidence="6 7" id="KW-0472">Membrane</keyword>
<evidence type="ECO:0000313" key="10">
    <source>
        <dbReference type="Proteomes" id="UP001516061"/>
    </source>
</evidence>
<feature type="domain" description="Bacterial sugar transferase" evidence="8">
    <location>
        <begin position="290"/>
        <end position="473"/>
    </location>
</feature>
<dbReference type="Pfam" id="PF02397">
    <property type="entry name" value="Bac_transf"/>
    <property type="match status" value="1"/>
</dbReference>
<protein>
    <submittedName>
        <fullName evidence="9">Colanic acid biosynthesis UDP-glucose lipid carrier transferase</fullName>
    </submittedName>
</protein>
<comment type="subcellular location">
    <subcellularLocation>
        <location evidence="1">Membrane</location>
        <topology evidence="1">Multi-pass membrane protein</topology>
    </subcellularLocation>
</comment>
<evidence type="ECO:0000256" key="3">
    <source>
        <dbReference type="ARBA" id="ARBA00022679"/>
    </source>
</evidence>
<dbReference type="PANTHER" id="PTHR30576">
    <property type="entry name" value="COLANIC BIOSYNTHESIS UDP-GLUCOSE LIPID CARRIER TRANSFERASE"/>
    <property type="match status" value="1"/>
</dbReference>
<feature type="transmembrane region" description="Helical" evidence="7">
    <location>
        <begin position="91"/>
        <end position="112"/>
    </location>
</feature>
<dbReference type="GO" id="GO:0016740">
    <property type="term" value="F:transferase activity"/>
    <property type="evidence" value="ECO:0007669"/>
    <property type="project" value="UniProtKB-KW"/>
</dbReference>
<dbReference type="RefSeq" id="WP_286181028.1">
    <property type="nucleotide sequence ID" value="NZ_JABSNM010000027.1"/>
</dbReference>
<evidence type="ECO:0000256" key="2">
    <source>
        <dbReference type="ARBA" id="ARBA00006464"/>
    </source>
</evidence>
<keyword evidence="3 9" id="KW-0808">Transferase</keyword>
<dbReference type="NCBIfam" id="TIGR03023">
    <property type="entry name" value="WcaJ_sugtrans"/>
    <property type="match status" value="1"/>
</dbReference>
<dbReference type="InterPro" id="IPR017475">
    <property type="entry name" value="EPS_sugar_tfrase"/>
</dbReference>
<dbReference type="Pfam" id="PF13727">
    <property type="entry name" value="CoA_binding_3"/>
    <property type="match status" value="1"/>
</dbReference>